<sequence>MGTKSVRLDDDVYDYIEAHKRDDETFSDAVARLTRRSSITDLAGLLNSEDVETMRDAIDEADEADAEEVREVRERLRDS</sequence>
<keyword evidence="1" id="KW-1277">Toxin-antitoxin system</keyword>
<feature type="compositionally biased region" description="Basic and acidic residues" evidence="2">
    <location>
        <begin position="67"/>
        <end position="79"/>
    </location>
</feature>
<reference evidence="3 4" key="1">
    <citation type="submission" date="2022-06" db="EMBL/GenBank/DDBJ databases">
        <title>Halogeometricum sp. a new haloarchaeum isolate from saline soil.</title>
        <authorList>
            <person name="Strakova D."/>
            <person name="Galisteo C."/>
            <person name="Sanchez-Porro C."/>
            <person name="Ventosa A."/>
        </authorList>
    </citation>
    <scope>NUCLEOTIDE SEQUENCE [LARGE SCALE GENOMIC DNA]</scope>
    <source>
        <strain evidence="4">S3BR25-2</strain>
    </source>
</reference>
<evidence type="ECO:0000313" key="3">
    <source>
        <dbReference type="EMBL" id="MDS0295597.1"/>
    </source>
</evidence>
<gene>
    <name evidence="3" type="ORF">NDI79_15595</name>
</gene>
<dbReference type="EMBL" id="JAMQOQ010000004">
    <property type="protein sequence ID" value="MDS0295597.1"/>
    <property type="molecule type" value="Genomic_DNA"/>
</dbReference>
<comment type="caution">
    <text evidence="3">The sequence shown here is derived from an EMBL/GenBank/DDBJ whole genome shotgun (WGS) entry which is preliminary data.</text>
</comment>
<proteinExistence type="predicted"/>
<evidence type="ECO:0000256" key="2">
    <source>
        <dbReference type="SAM" id="MobiDB-lite"/>
    </source>
</evidence>
<evidence type="ECO:0000256" key="1">
    <source>
        <dbReference type="ARBA" id="ARBA00022649"/>
    </source>
</evidence>
<dbReference type="Pfam" id="PF02697">
    <property type="entry name" value="VAPB_antitox"/>
    <property type="match status" value="1"/>
</dbReference>
<evidence type="ECO:0000313" key="4">
    <source>
        <dbReference type="Proteomes" id="UP001254813"/>
    </source>
</evidence>
<dbReference type="RefSeq" id="WP_310929526.1">
    <property type="nucleotide sequence ID" value="NZ_JAMQOQ010000004.1"/>
</dbReference>
<dbReference type="InterPro" id="IPR003847">
    <property type="entry name" value="Put_antitoxin"/>
</dbReference>
<organism evidence="3 4">
    <name type="scientific">Halogeometricum luteum</name>
    <dbReference type="NCBI Taxonomy" id="2950537"/>
    <lineage>
        <taxon>Archaea</taxon>
        <taxon>Methanobacteriati</taxon>
        <taxon>Methanobacteriota</taxon>
        <taxon>Stenosarchaea group</taxon>
        <taxon>Halobacteria</taxon>
        <taxon>Halobacteriales</taxon>
        <taxon>Haloferacaceae</taxon>
        <taxon>Halogeometricum</taxon>
    </lineage>
</organism>
<dbReference type="Proteomes" id="UP001254813">
    <property type="component" value="Unassembled WGS sequence"/>
</dbReference>
<name>A0ABU2G475_9EURY</name>
<protein>
    <submittedName>
        <fullName evidence="3">Antitoxin VapB family protein</fullName>
    </submittedName>
</protein>
<accession>A0ABU2G475</accession>
<feature type="region of interest" description="Disordered" evidence="2">
    <location>
        <begin position="59"/>
        <end position="79"/>
    </location>
</feature>
<keyword evidence="4" id="KW-1185">Reference proteome</keyword>